<evidence type="ECO:0000256" key="6">
    <source>
        <dbReference type="ARBA" id="ARBA00022771"/>
    </source>
</evidence>
<feature type="domain" description="C3H1-type" evidence="11">
    <location>
        <begin position="784"/>
        <end position="809"/>
    </location>
</feature>
<name>A0A6J1TJV4_FRAOC</name>
<dbReference type="PROSITE" id="PS50103">
    <property type="entry name" value="ZF_C3H1"/>
    <property type="match status" value="2"/>
</dbReference>
<feature type="compositionally biased region" description="Basic and acidic residues" evidence="10">
    <location>
        <begin position="108"/>
        <end position="130"/>
    </location>
</feature>
<feature type="compositionally biased region" description="Basic and acidic residues" evidence="10">
    <location>
        <begin position="181"/>
        <end position="191"/>
    </location>
</feature>
<dbReference type="Gene3D" id="4.10.1000.30">
    <property type="match status" value="2"/>
</dbReference>
<evidence type="ECO:0000313" key="13">
    <source>
        <dbReference type="RefSeq" id="XP_026291116.1"/>
    </source>
</evidence>
<evidence type="ECO:0000256" key="7">
    <source>
        <dbReference type="ARBA" id="ARBA00022833"/>
    </source>
</evidence>
<dbReference type="PANTHER" id="PTHR14738:SF29">
    <property type="entry name" value="ZINC FINGER CCCH DOMAIN-CONTAINING PROTEIN 14"/>
    <property type="match status" value="1"/>
</dbReference>
<keyword evidence="8" id="KW-0539">Nucleus</keyword>
<dbReference type="KEGG" id="foc:113215668"/>
<dbReference type="Pfam" id="PF14608">
    <property type="entry name" value="zf-CCCH_2"/>
    <property type="match status" value="5"/>
</dbReference>
<evidence type="ECO:0000256" key="8">
    <source>
        <dbReference type="ARBA" id="ARBA00023242"/>
    </source>
</evidence>
<comment type="subcellular location">
    <subcellularLocation>
        <location evidence="1">Nucleus</location>
    </subcellularLocation>
</comment>
<dbReference type="Proteomes" id="UP000504606">
    <property type="component" value="Unplaced"/>
</dbReference>
<reference evidence="13" key="1">
    <citation type="submission" date="2025-08" db="UniProtKB">
        <authorList>
            <consortium name="RefSeq"/>
        </authorList>
    </citation>
    <scope>IDENTIFICATION</scope>
    <source>
        <tissue evidence="13">Whole organism</tissue>
    </source>
</reference>
<dbReference type="InterPro" id="IPR040366">
    <property type="entry name" value="Nab2/ZC3H14"/>
</dbReference>
<keyword evidence="5" id="KW-0677">Repeat</keyword>
<dbReference type="CTD" id="4665"/>
<feature type="compositionally biased region" description="Acidic residues" evidence="10">
    <location>
        <begin position="207"/>
        <end position="216"/>
    </location>
</feature>
<feature type="compositionally biased region" description="Polar residues" evidence="10">
    <location>
        <begin position="163"/>
        <end position="180"/>
    </location>
</feature>
<feature type="zinc finger region" description="C3H1-type" evidence="9">
    <location>
        <begin position="810"/>
        <end position="830"/>
    </location>
</feature>
<dbReference type="GO" id="GO:0043488">
    <property type="term" value="P:regulation of mRNA stability"/>
    <property type="evidence" value="ECO:0007669"/>
    <property type="project" value="InterPro"/>
</dbReference>
<feature type="compositionally biased region" description="Acidic residues" evidence="10">
    <location>
        <begin position="705"/>
        <end position="714"/>
    </location>
</feature>
<dbReference type="FunFam" id="4.10.1000.30:FF:000001">
    <property type="entry name" value="Zinc finger CCCH domain-containing protein 14"/>
    <property type="match status" value="1"/>
</dbReference>
<feature type="region of interest" description="Disordered" evidence="10">
    <location>
        <begin position="85"/>
        <end position="425"/>
    </location>
</feature>
<dbReference type="OrthoDB" id="5589010at2759"/>
<keyword evidence="6 9" id="KW-0863">Zinc-finger</keyword>
<dbReference type="GO" id="GO:0005737">
    <property type="term" value="C:cytoplasm"/>
    <property type="evidence" value="ECO:0007669"/>
    <property type="project" value="TreeGrafter"/>
</dbReference>
<keyword evidence="7 9" id="KW-0862">Zinc</keyword>
<dbReference type="GeneID" id="113215668"/>
<sequence length="923" mass="103197">MDGIRGEVSNKIRSAIKAKLMELGAYVDDELPDYIMVMVANKRSRQQMEEDLQLFLGDSTSTFTNWLHTVLSKLQQVTVNSTEIKKAIDKKRPSSEDNKKEKRKKLKKEKDKEKSDKDEKTSEKVKTTEKELDDNTSGLKQRPPKERPIKSEPVDLFAKDLSNDQVQINVQPPKSNTITTQEKKSSESKGNEEEDDEDFINIKADVEVDMWGDTEESSGSALKTSNIERKLPAPSSTEVRVPEPGIQEDQTDHAKAAVDKTALNSSVPLKEVVPPKSSSPSKTDTQEPKPAPRIIKISETIRQEQETLKPASKVVRDPQALAKRIFQSHIVSQRSVQEKSEKSRRRSSSTADNHNRRRDHRNSGKHEQQDLRETIRKERQKEREHGRDRDREQRRSRDQNHSRKSQTSAVRPSLSENDENGTDPTLLSVVRVKPRPHVPAAMQANRSLILKAVAEAQKSVSKVVVRSELSNIKVSPKQVKKNVKDRLQLQSQSSSNNEALPLKQLARLPSREKLKRMSFTVVGKKAAPSKESLVAEFGDGSDDEGSIILDPSLNILIQVPASPAGEESQESSDPIQTDKVRRWIKDVEEATKFETALPDVHSEQGTDTGADAETELETVSKHASEIDPDDLDDALDVDTTSLKTSDIHSGAVSENQPIQRKPTKTQFVVTLDGLDPMLLRSFALETEGKDGLSKPQTQVGPGDRSEEDEDEDEETLRKELVKEQQLREELLRQQAAVREQKAVLHPAIAAPIPSSLNPAMKRPVSPSSSVEVRPSKVISAGSKSSSLERCKFWPACKNGDKCEFLHPSTTCKLFPNCKFGERCLYIHPTCRFNSACTRSDCPYTHTGPRATHSSQLTPPVGANHLGSQTSIKQACKFFPNCSNISCPFIHPTVCKFGTHCTKPKCPFIHSDKGLITKHKWVRH</sequence>
<evidence type="ECO:0000256" key="10">
    <source>
        <dbReference type="SAM" id="MobiDB-lite"/>
    </source>
</evidence>
<dbReference type="GO" id="GO:0005634">
    <property type="term" value="C:nucleus"/>
    <property type="evidence" value="ECO:0007669"/>
    <property type="project" value="UniProtKB-SubCell"/>
</dbReference>
<evidence type="ECO:0000256" key="4">
    <source>
        <dbReference type="ARBA" id="ARBA00022723"/>
    </source>
</evidence>
<evidence type="ECO:0000259" key="11">
    <source>
        <dbReference type="PROSITE" id="PS50103"/>
    </source>
</evidence>
<dbReference type="Gene3D" id="1.20.1390.10">
    <property type="entry name" value="PWI domain"/>
    <property type="match status" value="1"/>
</dbReference>
<evidence type="ECO:0000256" key="5">
    <source>
        <dbReference type="ARBA" id="ARBA00022737"/>
    </source>
</evidence>
<evidence type="ECO:0000256" key="9">
    <source>
        <dbReference type="PROSITE-ProRule" id="PRU00723"/>
    </source>
</evidence>
<dbReference type="InterPro" id="IPR000571">
    <property type="entry name" value="Znf_CCCH"/>
</dbReference>
<dbReference type="GO" id="GO:0008143">
    <property type="term" value="F:poly(A) binding"/>
    <property type="evidence" value="ECO:0007669"/>
    <property type="project" value="InterPro"/>
</dbReference>
<dbReference type="SMART" id="SM00356">
    <property type="entry name" value="ZnF_C3H1"/>
    <property type="match status" value="3"/>
</dbReference>
<feature type="zinc finger region" description="C3H1-type" evidence="9">
    <location>
        <begin position="784"/>
        <end position="809"/>
    </location>
</feature>
<feature type="compositionally biased region" description="Low complexity" evidence="10">
    <location>
        <begin position="265"/>
        <end position="282"/>
    </location>
</feature>
<feature type="domain" description="C3H1-type" evidence="11">
    <location>
        <begin position="810"/>
        <end position="830"/>
    </location>
</feature>
<evidence type="ECO:0000256" key="2">
    <source>
        <dbReference type="ARBA" id="ARBA00008423"/>
    </source>
</evidence>
<keyword evidence="4 9" id="KW-0479">Metal-binding</keyword>
<dbReference type="PANTHER" id="PTHR14738">
    <property type="entry name" value="ZINC FINGER CCCH DOMAIN-CONTAINING PROTEIN 14"/>
    <property type="match status" value="1"/>
</dbReference>
<feature type="compositionally biased region" description="Basic and acidic residues" evidence="10">
    <location>
        <begin position="361"/>
        <end position="401"/>
    </location>
</feature>
<comment type="similarity">
    <text evidence="2">Belongs to the ZC3H14 family.</text>
</comment>
<evidence type="ECO:0000313" key="12">
    <source>
        <dbReference type="Proteomes" id="UP000504606"/>
    </source>
</evidence>
<dbReference type="AlphaFoldDB" id="A0A6J1TJV4"/>
<organism evidence="12 13">
    <name type="scientific">Frankliniella occidentalis</name>
    <name type="common">Western flower thrips</name>
    <name type="synonym">Euthrips occidentalis</name>
    <dbReference type="NCBI Taxonomy" id="133901"/>
    <lineage>
        <taxon>Eukaryota</taxon>
        <taxon>Metazoa</taxon>
        <taxon>Ecdysozoa</taxon>
        <taxon>Arthropoda</taxon>
        <taxon>Hexapoda</taxon>
        <taxon>Insecta</taxon>
        <taxon>Pterygota</taxon>
        <taxon>Neoptera</taxon>
        <taxon>Paraneoptera</taxon>
        <taxon>Thysanoptera</taxon>
        <taxon>Terebrantia</taxon>
        <taxon>Thripoidea</taxon>
        <taxon>Thripidae</taxon>
        <taxon>Frankliniella</taxon>
    </lineage>
</organism>
<protein>
    <recommendedName>
        <fullName evidence="3">Zinc finger CCCH domain-containing protein 14</fullName>
    </recommendedName>
</protein>
<feature type="compositionally biased region" description="Basic and acidic residues" evidence="10">
    <location>
        <begin position="85"/>
        <end position="100"/>
    </location>
</feature>
<evidence type="ECO:0000256" key="1">
    <source>
        <dbReference type="ARBA" id="ARBA00004123"/>
    </source>
</evidence>
<keyword evidence="12" id="KW-1185">Reference proteome</keyword>
<feature type="compositionally biased region" description="Basic and acidic residues" evidence="10">
    <location>
        <begin position="143"/>
        <end position="162"/>
    </location>
</feature>
<accession>A0A6J1TJV4</accession>
<gene>
    <name evidence="13" type="primary">LOC113215668</name>
</gene>
<dbReference type="GO" id="GO:0008270">
    <property type="term" value="F:zinc ion binding"/>
    <property type="evidence" value="ECO:0007669"/>
    <property type="project" value="UniProtKB-KW"/>
</dbReference>
<dbReference type="RefSeq" id="XP_026291116.1">
    <property type="nucleotide sequence ID" value="XM_026435331.2"/>
</dbReference>
<feature type="region of interest" description="Disordered" evidence="10">
    <location>
        <begin position="685"/>
        <end position="717"/>
    </location>
</feature>
<proteinExistence type="inferred from homology"/>
<evidence type="ECO:0000256" key="3">
    <source>
        <dbReference type="ARBA" id="ARBA00015071"/>
    </source>
</evidence>